<dbReference type="Gene3D" id="2.120.10.30">
    <property type="entry name" value="TolB, C-terminal domain"/>
    <property type="match status" value="1"/>
</dbReference>
<comment type="caution">
    <text evidence="4">The sequence shown here is derived from an EMBL/GenBank/DDBJ whole genome shotgun (WGS) entry which is preliminary data.</text>
</comment>
<evidence type="ECO:0000313" key="4">
    <source>
        <dbReference type="EMBL" id="CAF1599187.1"/>
    </source>
</evidence>
<reference evidence="4" key="1">
    <citation type="submission" date="2021-02" db="EMBL/GenBank/DDBJ databases">
        <authorList>
            <person name="Nowell W R."/>
        </authorList>
    </citation>
    <scope>NUCLEOTIDE SEQUENCE</scope>
</reference>
<dbReference type="GO" id="GO:0004252">
    <property type="term" value="F:serine-type endopeptidase activity"/>
    <property type="evidence" value="ECO:0007669"/>
    <property type="project" value="TreeGrafter"/>
</dbReference>
<dbReference type="InterPro" id="IPR029058">
    <property type="entry name" value="AB_hydrolase_fold"/>
</dbReference>
<evidence type="ECO:0000256" key="2">
    <source>
        <dbReference type="SAM" id="SignalP"/>
    </source>
</evidence>
<accession>A0A816ALQ6</accession>
<evidence type="ECO:0000259" key="3">
    <source>
        <dbReference type="Pfam" id="PF00326"/>
    </source>
</evidence>
<dbReference type="InterPro" id="IPR001375">
    <property type="entry name" value="Peptidase_S9_cat"/>
</dbReference>
<evidence type="ECO:0000313" key="5">
    <source>
        <dbReference type="Proteomes" id="UP000663834"/>
    </source>
</evidence>
<dbReference type="GO" id="GO:0006508">
    <property type="term" value="P:proteolysis"/>
    <property type="evidence" value="ECO:0007669"/>
    <property type="project" value="InterPro"/>
</dbReference>
<dbReference type="InterPro" id="IPR011042">
    <property type="entry name" value="6-blade_b-propeller_TolB-like"/>
</dbReference>
<dbReference type="OrthoDB" id="416344at2759"/>
<name>A0A816ALQ6_9BILA</name>
<sequence>MILIIAMKLCLVLILKLILCSSTGTKPKLTLNEYFDFTNYPSLSLSPSGQHLLIQSKFPSWNSNSYENSLWLYNIETKKKQLITRALSESLKPQWSPSGNWIAFLLDHNSIPSSDKYSKVNEYIYLYSVISNEWLPIDIGKETPLALTWSNDDFSLYFVTFASMSPKEDANLQKVEWKDVIQYRLSKSNEGSSIHRIDIETNNQTSSTKRYLIKNVPFLITELLFVPFEEKLVLMSFSTVFAKMDVIEIYSLNLKNVSTLSRLTSNDLWERELRLSNDNRHVLFLAFGRESSQGKLNSIQQRLYSLDLTNGLVERLATDFDGNIAGYMTKPDGGVYILGQLGTETQIYTQQSPTHKLIYHQGWNGTYERISLSSQRNGPIAFIYSSFERPKEVYLMDNIDQIQSAQVLTSENKLFTQRDLPKVKAYQWKNNEDQRTIEGILHYPPGKFQSKNLPLIVLIHGGPGPASANSFTADWYTWAPLAASEGWLVLEPNYRGSFGYGDQFHNEVFLQPLSRPGRDILLGVDQLVNDGIADPNRLAIGGYSYGGFLTNWLITQTTRFNAALSGAGAVEYVSAWGTVDISTFIPSLFGGYPWEVPQNYLNESPIYHLSQVRTPTHIITGEKDVQVDSSQSFILERGLHYLGIPVQLLVFPNEGHELNKNPWHGKMKVREELKWLHKYGNGSSTIMKD</sequence>
<dbReference type="PANTHER" id="PTHR42776">
    <property type="entry name" value="SERINE PEPTIDASE S9 FAMILY MEMBER"/>
    <property type="match status" value="1"/>
</dbReference>
<dbReference type="Proteomes" id="UP000663834">
    <property type="component" value="Unassembled WGS sequence"/>
</dbReference>
<feature type="signal peptide" evidence="2">
    <location>
        <begin position="1"/>
        <end position="25"/>
    </location>
</feature>
<feature type="chain" id="PRO_5032619303" description="Peptidase S9 prolyl oligopeptidase catalytic domain-containing protein" evidence="2">
    <location>
        <begin position="26"/>
        <end position="689"/>
    </location>
</feature>
<dbReference type="AlphaFoldDB" id="A0A816ALQ6"/>
<gene>
    <name evidence="4" type="ORF">KQP761_LOCUS22056</name>
</gene>
<dbReference type="Pfam" id="PF00326">
    <property type="entry name" value="Peptidase_S9"/>
    <property type="match status" value="1"/>
</dbReference>
<organism evidence="4 5">
    <name type="scientific">Rotaria magnacalcarata</name>
    <dbReference type="NCBI Taxonomy" id="392030"/>
    <lineage>
        <taxon>Eukaryota</taxon>
        <taxon>Metazoa</taxon>
        <taxon>Spiralia</taxon>
        <taxon>Gnathifera</taxon>
        <taxon>Rotifera</taxon>
        <taxon>Eurotatoria</taxon>
        <taxon>Bdelloidea</taxon>
        <taxon>Philodinida</taxon>
        <taxon>Philodinidae</taxon>
        <taxon>Rotaria</taxon>
    </lineage>
</organism>
<protein>
    <recommendedName>
        <fullName evidence="3">Peptidase S9 prolyl oligopeptidase catalytic domain-containing protein</fullName>
    </recommendedName>
</protein>
<dbReference type="Gene3D" id="3.40.50.1820">
    <property type="entry name" value="alpha/beta hydrolase"/>
    <property type="match status" value="1"/>
</dbReference>
<evidence type="ECO:0000256" key="1">
    <source>
        <dbReference type="ARBA" id="ARBA00022801"/>
    </source>
</evidence>
<dbReference type="PANTHER" id="PTHR42776:SF27">
    <property type="entry name" value="DIPEPTIDYL PEPTIDASE FAMILY MEMBER 6"/>
    <property type="match status" value="1"/>
</dbReference>
<feature type="domain" description="Peptidase S9 prolyl oligopeptidase catalytic" evidence="3">
    <location>
        <begin position="481"/>
        <end position="679"/>
    </location>
</feature>
<dbReference type="EMBL" id="CAJNOW010011568">
    <property type="protein sequence ID" value="CAF1599187.1"/>
    <property type="molecule type" value="Genomic_DNA"/>
</dbReference>
<keyword evidence="1" id="KW-0378">Hydrolase</keyword>
<keyword evidence="2" id="KW-0732">Signal</keyword>
<proteinExistence type="predicted"/>
<dbReference type="SUPFAM" id="SSF53474">
    <property type="entry name" value="alpha/beta-Hydrolases"/>
    <property type="match status" value="1"/>
</dbReference>
<dbReference type="SUPFAM" id="SSF82171">
    <property type="entry name" value="DPP6 N-terminal domain-like"/>
    <property type="match status" value="1"/>
</dbReference>